<keyword evidence="4 5" id="KW-0472">Membrane</keyword>
<evidence type="ECO:0000259" key="6">
    <source>
        <dbReference type="Pfam" id="PF12698"/>
    </source>
</evidence>
<accession>A0ABW4C0E5</accession>
<evidence type="ECO:0000313" key="7">
    <source>
        <dbReference type="EMBL" id="MFD1420958.1"/>
    </source>
</evidence>
<feature type="transmembrane region" description="Helical" evidence="5">
    <location>
        <begin position="494"/>
        <end position="514"/>
    </location>
</feature>
<evidence type="ECO:0000256" key="5">
    <source>
        <dbReference type="SAM" id="Phobius"/>
    </source>
</evidence>
<reference evidence="8" key="1">
    <citation type="journal article" date="2019" name="Int. J. Syst. Evol. Microbiol.">
        <title>The Global Catalogue of Microorganisms (GCM) 10K type strain sequencing project: providing services to taxonomists for standard genome sequencing and annotation.</title>
        <authorList>
            <consortium name="The Broad Institute Genomics Platform"/>
            <consortium name="The Broad Institute Genome Sequencing Center for Infectious Disease"/>
            <person name="Wu L."/>
            <person name="Ma J."/>
        </authorList>
    </citation>
    <scope>NUCLEOTIDE SEQUENCE [LARGE SCALE GENOMIC DNA]</scope>
    <source>
        <strain evidence="8">CCM 8931</strain>
    </source>
</reference>
<dbReference type="RefSeq" id="WP_171001589.1">
    <property type="nucleotide sequence ID" value="NZ_BJDL01000021.1"/>
</dbReference>
<protein>
    <submittedName>
        <fullName evidence="7">YhgE/Pip family protein</fullName>
    </submittedName>
</protein>
<dbReference type="Gene3D" id="3.40.1710.10">
    <property type="entry name" value="abc type-2 transporter like domain"/>
    <property type="match status" value="1"/>
</dbReference>
<feature type="transmembrane region" description="Helical" evidence="5">
    <location>
        <begin position="435"/>
        <end position="455"/>
    </location>
</feature>
<proteinExistence type="predicted"/>
<evidence type="ECO:0000256" key="3">
    <source>
        <dbReference type="ARBA" id="ARBA00022989"/>
    </source>
</evidence>
<keyword evidence="3 5" id="KW-1133">Transmembrane helix</keyword>
<name>A0ABW4C0E5_9LACO</name>
<comment type="subcellular location">
    <subcellularLocation>
        <location evidence="1">Membrane</location>
        <topology evidence="1">Multi-pass membrane protein</topology>
    </subcellularLocation>
</comment>
<evidence type="ECO:0000256" key="4">
    <source>
        <dbReference type="ARBA" id="ARBA00023136"/>
    </source>
</evidence>
<dbReference type="Proteomes" id="UP001597188">
    <property type="component" value="Unassembled WGS sequence"/>
</dbReference>
<feature type="transmembrane region" description="Helical" evidence="5">
    <location>
        <begin position="15"/>
        <end position="38"/>
    </location>
</feature>
<sequence>MFLTEWKHVLHTKGLLKIILGILLVPSFYAVIFLASLWNPYANVRHLPVGVVNQDVPVTKADHHYQLGAKLTQQLVRNHSADFHRLTMATAQHQLKTGKIYMVITIPRQFSRQAATLGSAHPQVIKLHDQTNAGFSFIAMKMNTTTATKIQTAIEKQLTTSYLQTMGRNLRQSGHQLTTASHALAQTTTGLRAIATGNQTETTNLQQTTAGTVKLAHGLSQLKQGLAAAQPGFAQLTATDTALQTAMTTQNQALQQLKQALATAQPNLRVIRQQIDQLQAANRLKSTKLVAMNRQLTQQLAQGNQQAQTALTATQLGLAHLQTADTQLTTGSTRLTSSTQQVTTGNQKITTALKTGGQQLTTTGRRTTRQADLTVNPIKLSHYDATHVQNNGTGMAPYLMSVALFVGCITFNIIYDMFTPHRRPKTAGDWWAQKIPFLFEFTGLAATVMFVLLGLINHLNPLEAIRTYAFCLLTVWTFASIVTYFNLILGKTGAWLMLIFMIIQLGGSAGTYPIQLSNSFFQTLHPYLPMSISIDAFRSTLSIGNSIWPEITIFVGLIIVFNLLMLLTFHVNLPKLNQRLS</sequence>
<gene>
    <name evidence="7" type="ORF">ACFQ5L_08320</name>
</gene>
<feature type="transmembrane region" description="Helical" evidence="5">
    <location>
        <begin position="395"/>
        <end position="415"/>
    </location>
</feature>
<comment type="caution">
    <text evidence="7">The sequence shown here is derived from an EMBL/GenBank/DDBJ whole genome shotgun (WGS) entry which is preliminary data.</text>
</comment>
<dbReference type="PANTHER" id="PTHR43077">
    <property type="entry name" value="TRANSPORT PERMEASE YVFS-RELATED"/>
    <property type="match status" value="1"/>
</dbReference>
<dbReference type="PANTHER" id="PTHR43077:SF5">
    <property type="entry name" value="PHAGE INFECTION PROTEIN"/>
    <property type="match status" value="1"/>
</dbReference>
<feature type="transmembrane region" description="Helical" evidence="5">
    <location>
        <begin position="551"/>
        <end position="573"/>
    </location>
</feature>
<dbReference type="Pfam" id="PF12698">
    <property type="entry name" value="ABC2_membrane_3"/>
    <property type="match status" value="1"/>
</dbReference>
<keyword evidence="8" id="KW-1185">Reference proteome</keyword>
<evidence type="ECO:0000313" key="8">
    <source>
        <dbReference type="Proteomes" id="UP001597188"/>
    </source>
</evidence>
<evidence type="ECO:0000256" key="1">
    <source>
        <dbReference type="ARBA" id="ARBA00004141"/>
    </source>
</evidence>
<keyword evidence="2 5" id="KW-0812">Transmembrane</keyword>
<evidence type="ECO:0000256" key="2">
    <source>
        <dbReference type="ARBA" id="ARBA00022692"/>
    </source>
</evidence>
<dbReference type="InterPro" id="IPR017501">
    <property type="entry name" value="Phage_infect_YhgE_C"/>
</dbReference>
<dbReference type="InterPro" id="IPR051328">
    <property type="entry name" value="T7SS_ABC-Transporter"/>
</dbReference>
<dbReference type="NCBIfam" id="TIGR03062">
    <property type="entry name" value="pip_yhgE_Cterm"/>
    <property type="match status" value="1"/>
</dbReference>
<feature type="domain" description="ABC-2 type transporter transmembrane" evidence="6">
    <location>
        <begin position="19"/>
        <end position="182"/>
    </location>
</feature>
<dbReference type="EMBL" id="JBHTOJ010000017">
    <property type="protein sequence ID" value="MFD1420958.1"/>
    <property type="molecule type" value="Genomic_DNA"/>
</dbReference>
<feature type="transmembrane region" description="Helical" evidence="5">
    <location>
        <begin position="467"/>
        <end position="487"/>
    </location>
</feature>
<dbReference type="NCBIfam" id="TIGR03061">
    <property type="entry name" value="pip_yhgE_Nterm"/>
    <property type="match status" value="1"/>
</dbReference>
<dbReference type="InterPro" id="IPR017500">
    <property type="entry name" value="Phage_infect_YhgE_N"/>
</dbReference>
<dbReference type="InterPro" id="IPR013525">
    <property type="entry name" value="ABC2_TM"/>
</dbReference>
<organism evidence="7 8">
    <name type="scientific">Lactiplantibacillus songbeiensis</name>
    <dbReference type="NCBI Taxonomy" id="2559920"/>
    <lineage>
        <taxon>Bacteria</taxon>
        <taxon>Bacillati</taxon>
        <taxon>Bacillota</taxon>
        <taxon>Bacilli</taxon>
        <taxon>Lactobacillales</taxon>
        <taxon>Lactobacillaceae</taxon>
        <taxon>Lactiplantibacillus</taxon>
    </lineage>
</organism>